<reference evidence="1" key="1">
    <citation type="submission" date="2014-05" db="EMBL/GenBank/DDBJ databases">
        <authorList>
            <person name="Horn Fabian"/>
        </authorList>
    </citation>
    <scope>NUCLEOTIDE SEQUENCE</scope>
</reference>
<dbReference type="AlphaFoldDB" id="A0A061ACK2"/>
<keyword evidence="3" id="KW-1185">Reference proteome</keyword>
<proteinExistence type="predicted"/>
<protein>
    <submittedName>
        <fullName evidence="2">Transcriptional regulator with XRE-family HTH domain</fullName>
    </submittedName>
</protein>
<gene>
    <name evidence="2" type="ORF">J2Z30_008660</name>
    <name evidence="1" type="ORF">SIRAN46</name>
</gene>
<dbReference type="EMBL" id="LK022849">
    <property type="protein sequence ID" value="CDR18146.1"/>
    <property type="molecule type" value="Genomic_DNA"/>
</dbReference>
<evidence type="ECO:0000313" key="2">
    <source>
        <dbReference type="EMBL" id="MBP2067593.1"/>
    </source>
</evidence>
<reference evidence="2 3" key="2">
    <citation type="submission" date="2021-03" db="EMBL/GenBank/DDBJ databases">
        <title>Genomic Encyclopedia of Type Strains, Phase IV (KMG-IV): sequencing the most valuable type-strain genomes for metagenomic binning, comparative biology and taxonomic classification.</title>
        <authorList>
            <person name="Goeker M."/>
        </authorList>
    </citation>
    <scope>NUCLEOTIDE SEQUENCE [LARGE SCALE GENOMIC DNA]</scope>
    <source>
        <strain evidence="2 3">DSM 41954</strain>
    </source>
</reference>
<name>A0A061ACK2_9ACTN</name>
<organism evidence="1">
    <name type="scientific">Streptomyces iranensis</name>
    <dbReference type="NCBI Taxonomy" id="576784"/>
    <lineage>
        <taxon>Bacteria</taxon>
        <taxon>Bacillati</taxon>
        <taxon>Actinomycetota</taxon>
        <taxon>Actinomycetes</taxon>
        <taxon>Kitasatosporales</taxon>
        <taxon>Streptomycetaceae</taxon>
        <taxon>Streptomyces</taxon>
        <taxon>Streptomyces violaceusniger group</taxon>
    </lineage>
</organism>
<sequence length="75" mass="8089">MTLHQLAERAILPEPLITGWLGGAPVTASQLLRCAPALQVSEDVLLAALESKRDTACWPLPVPPPDRQGRPERAV</sequence>
<dbReference type="Proteomes" id="UP000756710">
    <property type="component" value="Unassembled WGS sequence"/>
</dbReference>
<accession>A0A061ACK2</accession>
<evidence type="ECO:0000313" key="1">
    <source>
        <dbReference type="EMBL" id="CDR18146.1"/>
    </source>
</evidence>
<dbReference type="RefSeq" id="WP_245389092.1">
    <property type="nucleotide sequence ID" value="NZ_BAABDR010000100.1"/>
</dbReference>
<evidence type="ECO:0000313" key="3">
    <source>
        <dbReference type="Proteomes" id="UP000756710"/>
    </source>
</evidence>
<dbReference type="HOGENOM" id="CLU_2669536_0_0_11"/>
<dbReference type="EMBL" id="JAGGLR010000032">
    <property type="protein sequence ID" value="MBP2067593.1"/>
    <property type="molecule type" value="Genomic_DNA"/>
</dbReference>